<gene>
    <name evidence="2" type="ORF">TRIVIDRAFT_736</name>
</gene>
<dbReference type="InterPro" id="IPR010730">
    <property type="entry name" value="HET"/>
</dbReference>
<dbReference type="eggNOG" id="KOG4177">
    <property type="taxonomic scope" value="Eukaryota"/>
</dbReference>
<dbReference type="PANTHER" id="PTHR24148:SF78">
    <property type="entry name" value="HETEROKARYON INCOMPATIBILITY DOMAIN-CONTAINING PROTEIN"/>
    <property type="match status" value="1"/>
</dbReference>
<dbReference type="Gene3D" id="1.20.5.340">
    <property type="match status" value="5"/>
</dbReference>
<dbReference type="GeneID" id="25797639"/>
<feature type="non-terminal residue" evidence="2">
    <location>
        <position position="845"/>
    </location>
</feature>
<keyword evidence="3" id="KW-1185">Reference proteome</keyword>
<reference evidence="2 3" key="1">
    <citation type="journal article" date="2011" name="Genome Biol.">
        <title>Comparative genome sequence analysis underscores mycoparasitism as the ancestral life style of Trichoderma.</title>
        <authorList>
            <person name="Kubicek C.P."/>
            <person name="Herrera-Estrella A."/>
            <person name="Seidl-Seiboth V."/>
            <person name="Martinez D.A."/>
            <person name="Druzhinina I.S."/>
            <person name="Thon M."/>
            <person name="Zeilinger S."/>
            <person name="Casas-Flores S."/>
            <person name="Horwitz B.A."/>
            <person name="Mukherjee P.K."/>
            <person name="Mukherjee M."/>
            <person name="Kredics L."/>
            <person name="Alcaraz L.D."/>
            <person name="Aerts A."/>
            <person name="Antal Z."/>
            <person name="Atanasova L."/>
            <person name="Cervantes-Badillo M.G."/>
            <person name="Challacombe J."/>
            <person name="Chertkov O."/>
            <person name="McCluskey K."/>
            <person name="Coulpier F."/>
            <person name="Deshpande N."/>
            <person name="von Doehren H."/>
            <person name="Ebbole D.J."/>
            <person name="Esquivel-Naranjo E.U."/>
            <person name="Fekete E."/>
            <person name="Flipphi M."/>
            <person name="Glaser F."/>
            <person name="Gomez-Rodriguez E.Y."/>
            <person name="Gruber S."/>
            <person name="Han C."/>
            <person name="Henrissat B."/>
            <person name="Hermosa R."/>
            <person name="Hernandez-Onate M."/>
            <person name="Karaffa L."/>
            <person name="Kosti I."/>
            <person name="Le Crom S."/>
            <person name="Lindquist E."/>
            <person name="Lucas S."/>
            <person name="Luebeck M."/>
            <person name="Luebeck P.S."/>
            <person name="Margeot A."/>
            <person name="Metz B."/>
            <person name="Misra M."/>
            <person name="Nevalainen H."/>
            <person name="Omann M."/>
            <person name="Packer N."/>
            <person name="Perrone G."/>
            <person name="Uresti-Rivera E.E."/>
            <person name="Salamov A."/>
            <person name="Schmoll M."/>
            <person name="Seiboth B."/>
            <person name="Shapiro H."/>
            <person name="Sukno S."/>
            <person name="Tamayo-Ramos J.A."/>
            <person name="Tisch D."/>
            <person name="Wiest A."/>
            <person name="Wilkinson H.H."/>
            <person name="Zhang M."/>
            <person name="Coutinho P.M."/>
            <person name="Kenerley C.M."/>
            <person name="Monte E."/>
            <person name="Baker S.E."/>
            <person name="Grigoriev I.V."/>
        </authorList>
    </citation>
    <scope>NUCLEOTIDE SEQUENCE [LARGE SCALE GENOMIC DNA]</scope>
    <source>
        <strain evidence="3">Gv29-8 / FGSC 10586</strain>
    </source>
</reference>
<dbReference type="InParanoid" id="G9MEI7"/>
<accession>G9MEI7</accession>
<comment type="caution">
    <text evidence="2">The sequence shown here is derived from an EMBL/GenBank/DDBJ whole genome shotgun (WGS) entry which is preliminary data.</text>
</comment>
<dbReference type="EMBL" id="ABDF02000001">
    <property type="protein sequence ID" value="EHK27467.1"/>
    <property type="molecule type" value="Genomic_DNA"/>
</dbReference>
<dbReference type="VEuPathDB" id="FungiDB:TRIVIDRAFT_736"/>
<dbReference type="AlphaFoldDB" id="G9MEI7"/>
<evidence type="ECO:0000259" key="1">
    <source>
        <dbReference type="Pfam" id="PF06985"/>
    </source>
</evidence>
<dbReference type="PANTHER" id="PTHR24148">
    <property type="entry name" value="ANKYRIN REPEAT DOMAIN-CONTAINING PROTEIN 39 HOMOLOG-RELATED"/>
    <property type="match status" value="1"/>
</dbReference>
<dbReference type="Pfam" id="PF23397">
    <property type="entry name" value="DUF7104"/>
    <property type="match status" value="14"/>
</dbReference>
<protein>
    <recommendedName>
        <fullName evidence="1">Heterokaryon incompatibility domain-containing protein</fullName>
    </recommendedName>
</protein>
<dbReference type="RefSeq" id="XP_013960926.1">
    <property type="nucleotide sequence ID" value="XM_014105451.1"/>
</dbReference>
<dbReference type="HOGENOM" id="CLU_004184_9_2_1"/>
<evidence type="ECO:0000313" key="2">
    <source>
        <dbReference type="EMBL" id="EHK27467.1"/>
    </source>
</evidence>
<feature type="domain" description="Heterokaryon incompatibility" evidence="1">
    <location>
        <begin position="1"/>
        <end position="132"/>
    </location>
</feature>
<sequence>YSALSYVWGRPEKQHIISIGSHSLSITANLHAALLRLRDRFLERIIWVDAICIDQENLEERGSQVQLMARIYHMASCVIVWLGEFESNSDRAIEGINAAADGQHIENDQIVHQAVVLLLQREWFKRIWVLQEVAAARSVLLICGPTEIDGYIFCLGLKALNIAYTDYPDLQSLIHPTIYLIRRAIFRSKHTTPSEAGRFSLNIRPLSELIDMYHTRQASDRRDKVYALLGMCSDNHGSALSPDYNIPWKQLFIRLIQFILGDCVSYGDEDSYTLTAVRELAMVYKKMDRLKEGEKLEEMANLIDRSGEHCQITEEGMMRLARLFDKDVMELLLYKRGDEAIVTGKVIKAALQNLDHSEAILTLLLGNYEHQIAITEEAIEFAAQYSDRLTMELFLMRRRDQIPITERILQAAVTNPQNYDILPLLLQYKGRQAPITERTIEAALRRGYQCPHIRMLLNCQWNQITIPTVYVEAIVWHNGELLNPLLDLHGDKITITEELTKAAAASTKATMSLLLTRRGDQVIITEDIIKVAAGNQNDGLEVIKLLLDRRRDQVTITEDIIKVAAGNEKYGVKMMQLILNQWGDQVIITEDIIKVAAGNERRGVEIMKLLLDQRGSQITTTEDVIKVAAGNKGRGLEIMQLLLNQRGDQIAITEDIIKAAAGNEGRGMEMMQLLLDQRRDQIMVTEDIIKAAAGNQRRGVEMMQLLFDQRGDQVTITEDIIEVAVGNRHGVEITKLLLNQRRDEIAITQCVIKAAARNEGHGMEIIKLLLDSRGGQVIITGEFIENISGNWRGYGIMDLLLRERGNQITITEEALKVAAGKDSSTEIMELLITRQGDRVIITEEV</sequence>
<dbReference type="STRING" id="413071.G9MEI7"/>
<dbReference type="Proteomes" id="UP000007115">
    <property type="component" value="Unassembled WGS sequence"/>
</dbReference>
<dbReference type="InterPro" id="IPR055530">
    <property type="entry name" value="DUF7104"/>
</dbReference>
<dbReference type="Pfam" id="PF06985">
    <property type="entry name" value="HET"/>
    <property type="match status" value="1"/>
</dbReference>
<name>G9MEI7_HYPVG</name>
<organism evidence="2 3">
    <name type="scientific">Hypocrea virens (strain Gv29-8 / FGSC 10586)</name>
    <name type="common">Gliocladium virens</name>
    <name type="synonym">Trichoderma virens</name>
    <dbReference type="NCBI Taxonomy" id="413071"/>
    <lineage>
        <taxon>Eukaryota</taxon>
        <taxon>Fungi</taxon>
        <taxon>Dikarya</taxon>
        <taxon>Ascomycota</taxon>
        <taxon>Pezizomycotina</taxon>
        <taxon>Sordariomycetes</taxon>
        <taxon>Hypocreomycetidae</taxon>
        <taxon>Hypocreales</taxon>
        <taxon>Hypocreaceae</taxon>
        <taxon>Trichoderma</taxon>
    </lineage>
</organism>
<dbReference type="InterPro" id="IPR052895">
    <property type="entry name" value="HetReg/Transcr_Mod"/>
</dbReference>
<dbReference type="OMA" id="IMMLLFE"/>
<proteinExistence type="predicted"/>
<dbReference type="OrthoDB" id="194358at2759"/>
<evidence type="ECO:0000313" key="3">
    <source>
        <dbReference type="Proteomes" id="UP000007115"/>
    </source>
</evidence>
<feature type="non-terminal residue" evidence="2">
    <location>
        <position position="1"/>
    </location>
</feature>